<protein>
    <submittedName>
        <fullName evidence="2">Uncharacterized protein</fullName>
    </submittedName>
</protein>
<proteinExistence type="predicted"/>
<keyword evidence="3" id="KW-1185">Reference proteome</keyword>
<comment type="caution">
    <text evidence="2">The sequence shown here is derived from an EMBL/GenBank/DDBJ whole genome shotgun (WGS) entry which is preliminary data.</text>
</comment>
<feature type="region of interest" description="Disordered" evidence="1">
    <location>
        <begin position="45"/>
        <end position="83"/>
    </location>
</feature>
<dbReference type="EMBL" id="JARK01001347">
    <property type="protein sequence ID" value="EYC26137.1"/>
    <property type="molecule type" value="Genomic_DNA"/>
</dbReference>
<feature type="compositionally biased region" description="Pro residues" evidence="1">
    <location>
        <begin position="74"/>
        <end position="83"/>
    </location>
</feature>
<evidence type="ECO:0000313" key="3">
    <source>
        <dbReference type="Proteomes" id="UP000024635"/>
    </source>
</evidence>
<dbReference type="Proteomes" id="UP000024635">
    <property type="component" value="Unassembled WGS sequence"/>
</dbReference>
<evidence type="ECO:0000256" key="1">
    <source>
        <dbReference type="SAM" id="MobiDB-lite"/>
    </source>
</evidence>
<gene>
    <name evidence="2" type="primary">Acey_s0011.g1579</name>
    <name evidence="2" type="ORF">Y032_0011g1579</name>
</gene>
<evidence type="ECO:0000313" key="2">
    <source>
        <dbReference type="EMBL" id="EYC26137.1"/>
    </source>
</evidence>
<accession>A0A016VGJ9</accession>
<sequence length="83" mass="9690">MHEGTVTRCRERDLFDLRDRRWAELACVLVFKEADQRRSAVIRLSRRKAVGSQSSQSEIRKSRRQEAASQSVAPPRPPWSWLP</sequence>
<reference evidence="3" key="1">
    <citation type="journal article" date="2015" name="Nat. Genet.">
        <title>The genome and transcriptome of the zoonotic hookworm Ancylostoma ceylanicum identify infection-specific gene families.</title>
        <authorList>
            <person name="Schwarz E.M."/>
            <person name="Hu Y."/>
            <person name="Antoshechkin I."/>
            <person name="Miller M.M."/>
            <person name="Sternberg P.W."/>
            <person name="Aroian R.V."/>
        </authorList>
    </citation>
    <scope>NUCLEOTIDE SEQUENCE</scope>
    <source>
        <strain evidence="3">HY135</strain>
    </source>
</reference>
<dbReference type="AlphaFoldDB" id="A0A016VGJ9"/>
<name>A0A016VGJ9_9BILA</name>
<organism evidence="2 3">
    <name type="scientific">Ancylostoma ceylanicum</name>
    <dbReference type="NCBI Taxonomy" id="53326"/>
    <lineage>
        <taxon>Eukaryota</taxon>
        <taxon>Metazoa</taxon>
        <taxon>Ecdysozoa</taxon>
        <taxon>Nematoda</taxon>
        <taxon>Chromadorea</taxon>
        <taxon>Rhabditida</taxon>
        <taxon>Rhabditina</taxon>
        <taxon>Rhabditomorpha</taxon>
        <taxon>Strongyloidea</taxon>
        <taxon>Ancylostomatidae</taxon>
        <taxon>Ancylostomatinae</taxon>
        <taxon>Ancylostoma</taxon>
    </lineage>
</organism>